<dbReference type="InterPro" id="IPR003344">
    <property type="entry name" value="Big_1_dom"/>
</dbReference>
<accession>A0AAD0AEB7</accession>
<evidence type="ECO:0000256" key="1">
    <source>
        <dbReference type="ARBA" id="ARBA00010116"/>
    </source>
</evidence>
<reference evidence="4" key="1">
    <citation type="submission" date="2017-11" db="EMBL/GenBank/DDBJ databases">
        <title>Complete Genome Sequence from Moraxella oslensis YHS isolated from human skin.</title>
        <authorList>
            <person name="Lee K."/>
            <person name="Lim J.Y."/>
            <person name="Hwang I."/>
        </authorList>
    </citation>
    <scope>NUCLEOTIDE SEQUENCE</scope>
    <source>
        <strain evidence="4">YHS</strain>
    </source>
</reference>
<sequence>MAISTNLIKSFQLSALTTALALAGCGGGGGNDTLPPPVKTGTVSVTNPSTGTDSTTTTNLASVKKVQLVSTSSDFYMNVGDSVELTVYALNSNNIGVASVPVSVQITDPSVTGVFSGISPNLVTDDTGKAVIKLDIKSLTNDQKNYLKQNGLVVTTTVGKVSTSKTLKGTDVNTTTPTPTVTVSNLLLISDSQNITLVKGTKVNVTALAVDKDNNIIPNTTIDFNIGNSVLSGIFANSNLSVLTNDRGEANLELELKSLSNEQISYLLNTGLTINSTARTGSVASNTINLKGVEQGSTTTKLDVQKVNLTTPKSKFNVQVGEKFTVTASVLNSLNTGLGGVPVQFKLDDPSMTGVYAVSDTSNVVTNASGEATIELEVKSEAAKAKLLSQGINITATAKNTTGTSPVDVTNKLNILGKDPAFNENITKVSKVGLSSSLTNNEFDLTVGNTFTVTANVLDASQGALANVPVTFTLPGLDQTGIANLSGSTVKTDSEGKATINLSISSLNATQRDYLLKNGLQINASVPNGTPVSPLKLNTKQVSSETDINSISVIADSDNILMAAGSTVKITAMALDKNFGGLANQTLTVTIPNPSATGVFNITGSTITTDSKGEATLTLQVKSTLTAAQKQALANGLIVNVTSANGKTGQIKLTAKSVNDVVANSVTLTSNVNNIPLTVGSQFTVTATVNDAQNGVIANAPVTFSLPSLASYGVASLSASTISTNAQGQAIITLQVQSLTDAQKQALLSGFTINATSNGKQATPLTLKGVDPITRFDVKAVKVTSPVTKFNVQIGERFTVTASVLNGNNTGIGGTPVQFTLDGPALTGIYSVSDTSNIITNAKGEASIELEVKSEAAKQLLLTKGVTIKATAKNTQGTTAIDVTGATTVLGVDPTVSNNVAKVSKALLVSSVNPFELAVGNKISVTAVIADASNGKLDGVPVSFVLPALDQTGIANLSGSTVTTNSNGEAVINLEIKSLTATQRSYLATNGLVVKATVPNGTTIAPLKISAKDVATPATVETVSVTADSNNIIMAAGSHVKVTAVALDKNFGGLKGQVLTVNIPNPSLTGVYNLSGSTITTDEKGEAVIDLEVKSPLTEAQKQALTSGLNITVTSQNGKRGDIKLAAKAVNEVSVSSVTLTGDNIPLIIGSQVKVKATVLDPQRGVIKNAPVTFNLPDFATTGVASLSSSTVLTDDKGEAIIVLEVKSLTDAQKQALLNGFTINATSNGKAAPALTLKGVDTSIQRFDIKAVKVTSPISKFNVKTGERFTVTASVLNGNNTGIGGAPVQFKLEDPSITGVYAVSDTSNIITNASGEATIELEVKSEAAKARLLSQGISITAIAKNTMGTIPVDVSGSIKVFGVDPTVSANTTKVAQATLSSTTPSNTFDLTVGNSFSVTANIADATQGALSGVPVTFSLPGLEQTGIANLSGSTVTTDAQGKATINLEIASLTLDQRNYLLANGLVVNATVPNGTKINPLKLTAKQVTSVDTLVKSVSMTADSDSILMAAGSKVKVTAVALDKNFGGIANTNLTFSLPDPATTGLYNITGSTVKTDAKGESVIELEIKSTLTEAQKAALLSGIKIQAVSANGAIGQATVIGKQVNEALVSKLTLASNVSAIALTTGTQFTITATALDGQNGALANVPVTFNLPSVTQYGVVSLSPSTITTNAQGQATITLQVQSLTDAQKQALLNGFTINATSNGKAAPALTLKGVDTSVKRLDVKSVKLTSPVNPFNIKIGERFTVTASVLNGNNTGIGGAPVEFNLLTNPSVSGVYAVSDTSNITTNASGEATIELEVKSTAAKDYLIQNGISIQAVSKNTMNTTPTDVKGNITLKGIDPSAVPVEANIALVKQGALSSSLSNNIFDLTVGTTFDITATVADANQGPLSKVPVTFSLPGLESTGIANLSGSTVTTDTQGKAVIKLRIDSLSKTQRNYLLTNGLVVNATVPNGTKINPIRLSARDAGIDSVITSIAVTADRDDILMMAGSKVHVTASALNGNFGGVPASDLTFSIPDPALTNVFNITGTTVKTDEKGEASIDLEVKNLLTASQKAYLQNGLKVKVTAPSGAVGEITLKAKAVNEVSIDKVVLENFPNTPVVLSQGNEFIVMAHTVDAQNGAVTNAPVTFNLPDPTTTGIVSLSPSTVLTSEVAAPVEPMIGERAVIIPKGTAYIRLRVIDPTKAEKLIASGYMVTAVSNGNVTQTLNVPLTKTAPQPTVNDIAEVNLVTDVNTLTTNNGDTINVTAQVRDAKNFSLANMPVSFTLLDAAAATGITNTTPLQATTNANGEAVLTLKVGALTPDQKYYLQTSGLSFKATAGAITSSTVTLRTQEAITANSVNSLLLTSDSAIQLAVGSKVKVTALAIDKNGAVVPNAQVSFKVPTDSGLVNNTGAVVNTNANGEATIEVEIKDLAKATTALQNGLVVTAQSGVSVGTTTVRSATSNANTPAYQFFVNKSKDSLTTGSDEMTLTIHVTDTKGGIKADVPVYLQILDNGVSYGLSFDKTSSLTTDSSGNVVVTLKQSDIGLLSKLNHDAKVKVIVNDGNYQAKEQTLDIAVSGTVIQNATASQTSVLPTDNVTLTGTLLDGTQKAIANTTIELFNENDPTTVIATAVTNAAGAYNVTKAVSQLGADVGSKINLAVRASNQASPASYQVFSNLYTLTKLTPNTTTITVSQNGGNTVGNEALVDQPYTITVNAPTVADNTKVYLSTTKGQLTVSGQTGTRIPAVVTGGKAVFSITSGTPGNAVLTVEDEQAKPLLSDNISFISRNVDKFFLNSDITIVNTNGEAKVTATVKDSLDRPIKNAIVEFSLVKDASGGRISNAYVLTDETGLATIRYYAGKVPTAVDAVQIKSDVKAVRVGNTDMLINSPKTATKTLTVQNQAASIGVSFSDKVASSDDQVYYIMNGSIYVVNSTGKPVVNQPVSVSVIPDYYRGGEFYAATDASGNAVAWGMRAYRDFSKTLGIIPTKIEDITCRAEDLNLNNILDGGEDTNTNGKLDPFNPVAILGGDGSVLTQDGTATLTTDATGKLDIKLRYAKDTANWFTANVRVTTKVDGTEYVQQRSKFEFPVLVTDITDFTIRPNWRSPFADGAVINPIDSGSGYNVCLTPYK</sequence>
<feature type="domain" description="Big-1" evidence="3">
    <location>
        <begin position="2225"/>
        <end position="2316"/>
    </location>
</feature>
<evidence type="ECO:0000313" key="4">
    <source>
        <dbReference type="EMBL" id="ATQ83656.1"/>
    </source>
</evidence>
<feature type="chain" id="PRO_5041903404" description="Big-1 domain-containing protein" evidence="2">
    <location>
        <begin position="24"/>
        <end position="3112"/>
    </location>
</feature>
<evidence type="ECO:0000256" key="2">
    <source>
        <dbReference type="SAM" id="SignalP"/>
    </source>
</evidence>
<proteinExistence type="inferred from homology"/>
<dbReference type="InterPro" id="IPR013783">
    <property type="entry name" value="Ig-like_fold"/>
</dbReference>
<feature type="signal peptide" evidence="2">
    <location>
        <begin position="1"/>
        <end position="23"/>
    </location>
</feature>
<name>A0AAD0AEB7_FAUOS</name>
<gene>
    <name evidence="4" type="ORF">YHS_07360</name>
</gene>
<evidence type="ECO:0000259" key="3">
    <source>
        <dbReference type="PROSITE" id="PS51127"/>
    </source>
</evidence>
<dbReference type="InterPro" id="IPR008964">
    <property type="entry name" value="Invasin/intimin_cell_adhesion"/>
</dbReference>
<dbReference type="EMBL" id="CP024176">
    <property type="protein sequence ID" value="ATQ83656.1"/>
    <property type="molecule type" value="Genomic_DNA"/>
</dbReference>
<dbReference type="PROSITE" id="PS51127">
    <property type="entry name" value="BIG1"/>
    <property type="match status" value="1"/>
</dbReference>
<organism evidence="4">
    <name type="scientific">Faucicola osloensis</name>
    <name type="common">Moraxella osloensis</name>
    <dbReference type="NCBI Taxonomy" id="34062"/>
    <lineage>
        <taxon>Bacteria</taxon>
        <taxon>Pseudomonadati</taxon>
        <taxon>Pseudomonadota</taxon>
        <taxon>Gammaproteobacteria</taxon>
        <taxon>Moraxellales</taxon>
        <taxon>Moraxellaceae</taxon>
        <taxon>Faucicola</taxon>
    </lineage>
</organism>
<dbReference type="SMART" id="SM00634">
    <property type="entry name" value="BID_1"/>
    <property type="match status" value="10"/>
</dbReference>
<protein>
    <recommendedName>
        <fullName evidence="3">Big-1 domain-containing protein</fullName>
    </recommendedName>
</protein>
<comment type="similarity">
    <text evidence="1">Belongs to the intimin/invasin family.</text>
</comment>
<dbReference type="Gene3D" id="2.60.40.10">
    <property type="entry name" value="Immunoglobulins"/>
    <property type="match status" value="8"/>
</dbReference>
<keyword evidence="2" id="KW-0732">Signal</keyword>
<dbReference type="SUPFAM" id="SSF49373">
    <property type="entry name" value="Invasin/intimin cell-adhesion fragments"/>
    <property type="match status" value="6"/>
</dbReference>